<evidence type="ECO:0008006" key="4">
    <source>
        <dbReference type="Google" id="ProtNLM"/>
    </source>
</evidence>
<dbReference type="GO" id="GO:0008641">
    <property type="term" value="F:ubiquitin-like modifier activating enzyme activity"/>
    <property type="evidence" value="ECO:0007669"/>
    <property type="project" value="InterPro"/>
</dbReference>
<keyword evidence="3" id="KW-1185">Reference proteome</keyword>
<protein>
    <recommendedName>
        <fullName evidence="4">UBA/THIF-type NAD/FAD binding protein</fullName>
    </recommendedName>
</protein>
<sequence>MRLRSGIRVLWREDGVTQFGTDARRAFSLRGLTRGEQALCERLVRPIEHGADLRRAARANGVGADRASALVETLLRAGVVVEADDAPDLPDGSFWERAVGVGSSSGRPVRARSAACVAVLGADRLGITIGSLLAGAGVGTILLDDDAPVGPADVGPPGYLASDVGVPRGVAGVGALRRAQPGVRVSARGDARPDVAVLVSSGVAHPWRAAALMREDVTHVSVLSRELDVVVGPFVEPGRTACLRCVDLHRTDRDARWPVVATQLAGDDPVEPESVTLHLAASLLVRDVLAELDGRVPATVATTIEVDPFTPFGRIRTWETHPRCGCSEGAFRSVIQRPSGRGGRRHLGLARTAAAALARDDDAVHEHLAAPDAPRLAPADGAREALDAERAVGAQGLGPLDVVTALGEPEVTDVGLLAGQGGGADQVSRRGDGRDRRPGR</sequence>
<feature type="region of interest" description="Disordered" evidence="1">
    <location>
        <begin position="414"/>
        <end position="440"/>
    </location>
</feature>
<dbReference type="EMBL" id="CP001618">
    <property type="protein sequence ID" value="ACQ81137.1"/>
    <property type="molecule type" value="Genomic_DNA"/>
</dbReference>
<gene>
    <name evidence="2" type="ordered locus">Bcav_2892</name>
</gene>
<dbReference type="SUPFAM" id="SSF69572">
    <property type="entry name" value="Activating enzymes of the ubiquitin-like proteins"/>
    <property type="match status" value="1"/>
</dbReference>
<dbReference type="Proteomes" id="UP000007962">
    <property type="component" value="Chromosome"/>
</dbReference>
<dbReference type="KEGG" id="bcv:Bcav_2892"/>
<organism evidence="2 3">
    <name type="scientific">Beutenbergia cavernae (strain ATCC BAA-8 / DSM 12333 / CCUG 43141 / JCM 11478 / NBRC 16432 / NCIMB 13614 / HKI 0122)</name>
    <dbReference type="NCBI Taxonomy" id="471853"/>
    <lineage>
        <taxon>Bacteria</taxon>
        <taxon>Bacillati</taxon>
        <taxon>Actinomycetota</taxon>
        <taxon>Actinomycetes</taxon>
        <taxon>Micrococcales</taxon>
        <taxon>Beutenbergiaceae</taxon>
        <taxon>Beutenbergia</taxon>
    </lineage>
</organism>
<dbReference type="HOGENOM" id="CLU_042635_0_0_11"/>
<reference evidence="2 3" key="1">
    <citation type="journal article" date="2009" name="Stand. Genomic Sci.">
        <title>Complete genome sequence of Beutenbergia cavernae type strain (HKI 0122).</title>
        <authorList>
            <person name="Land M."/>
            <person name="Pukall R."/>
            <person name="Abt B."/>
            <person name="Goker M."/>
            <person name="Rohde M."/>
            <person name="Glavina Del Rio T."/>
            <person name="Tice H."/>
            <person name="Copeland A."/>
            <person name="Cheng J.F."/>
            <person name="Lucas S."/>
            <person name="Chen F."/>
            <person name="Nolan M."/>
            <person name="Bruce D."/>
            <person name="Goodwin L."/>
            <person name="Pitluck S."/>
            <person name="Ivanova N."/>
            <person name="Mavromatis K."/>
            <person name="Ovchinnikova G."/>
            <person name="Pati A."/>
            <person name="Chen A."/>
            <person name="Palaniappan K."/>
            <person name="Hauser L."/>
            <person name="Chang Y.J."/>
            <person name="Jefferies C.C."/>
            <person name="Saunders E."/>
            <person name="Brettin T."/>
            <person name="Detter J.C."/>
            <person name="Han C."/>
            <person name="Chain P."/>
            <person name="Bristow J."/>
            <person name="Eisen J.A."/>
            <person name="Markowitz V."/>
            <person name="Hugenholtz P."/>
            <person name="Kyrpides N.C."/>
            <person name="Klenk H.P."/>
            <person name="Lapidus A."/>
        </authorList>
    </citation>
    <scope>NUCLEOTIDE SEQUENCE [LARGE SCALE GENOMIC DNA]</scope>
    <source>
        <strain evidence="3">ATCC BAA-8 / DSM 12333 / NBRC 16432</strain>
    </source>
</reference>
<dbReference type="eggNOG" id="COG0476">
    <property type="taxonomic scope" value="Bacteria"/>
</dbReference>
<feature type="compositionally biased region" description="Basic and acidic residues" evidence="1">
    <location>
        <begin position="427"/>
        <end position="440"/>
    </location>
</feature>
<evidence type="ECO:0000313" key="3">
    <source>
        <dbReference type="Proteomes" id="UP000007962"/>
    </source>
</evidence>
<name>C5BZ22_BEUC1</name>
<evidence type="ECO:0000256" key="1">
    <source>
        <dbReference type="SAM" id="MobiDB-lite"/>
    </source>
</evidence>
<proteinExistence type="predicted"/>
<evidence type="ECO:0000313" key="2">
    <source>
        <dbReference type="EMBL" id="ACQ81137.1"/>
    </source>
</evidence>
<accession>C5BZ22</accession>
<dbReference type="InterPro" id="IPR035985">
    <property type="entry name" value="Ubiquitin-activating_enz"/>
</dbReference>
<dbReference type="STRING" id="471853.Bcav_2892"/>
<dbReference type="AlphaFoldDB" id="C5BZ22"/>
<dbReference type="Gene3D" id="3.40.50.720">
    <property type="entry name" value="NAD(P)-binding Rossmann-like Domain"/>
    <property type="match status" value="1"/>
</dbReference>